<dbReference type="Pfam" id="PF16796">
    <property type="entry name" value="Microtub_bd"/>
    <property type="match status" value="1"/>
</dbReference>
<evidence type="ECO:0000313" key="6">
    <source>
        <dbReference type="Proteomes" id="UP001205105"/>
    </source>
</evidence>
<keyword evidence="2" id="KW-0067">ATP-binding</keyword>
<dbReference type="GO" id="GO:0007052">
    <property type="term" value="P:mitotic spindle organization"/>
    <property type="evidence" value="ECO:0007669"/>
    <property type="project" value="TreeGrafter"/>
</dbReference>
<feature type="compositionally biased region" description="Low complexity" evidence="3">
    <location>
        <begin position="425"/>
        <end position="442"/>
    </location>
</feature>
<feature type="region of interest" description="Disordered" evidence="3">
    <location>
        <begin position="409"/>
        <end position="485"/>
    </location>
</feature>
<dbReference type="SUPFAM" id="SSF53335">
    <property type="entry name" value="S-adenosyl-L-methionine-dependent methyltransferases"/>
    <property type="match status" value="1"/>
</dbReference>
<dbReference type="GO" id="GO:0051231">
    <property type="term" value="P:spindle elongation"/>
    <property type="evidence" value="ECO:0007669"/>
    <property type="project" value="TreeGrafter"/>
</dbReference>
<dbReference type="InterPro" id="IPR001752">
    <property type="entry name" value="Kinesin_motor_dom"/>
</dbReference>
<protein>
    <recommendedName>
        <fullName evidence="4">Kinesin motor domain-containing protein</fullName>
    </recommendedName>
</protein>
<dbReference type="GO" id="GO:0003777">
    <property type="term" value="F:microtubule motor activity"/>
    <property type="evidence" value="ECO:0007669"/>
    <property type="project" value="InterPro"/>
</dbReference>
<evidence type="ECO:0000256" key="1">
    <source>
        <dbReference type="ARBA" id="ARBA00023175"/>
    </source>
</evidence>
<dbReference type="GO" id="GO:0005524">
    <property type="term" value="F:ATP binding"/>
    <property type="evidence" value="ECO:0007669"/>
    <property type="project" value="UniProtKB-UniRule"/>
</dbReference>
<dbReference type="PROSITE" id="PS50067">
    <property type="entry name" value="KINESIN_MOTOR_2"/>
    <property type="match status" value="1"/>
</dbReference>
<dbReference type="AlphaFoldDB" id="A0AAD5E181"/>
<dbReference type="Pfam" id="PF00225">
    <property type="entry name" value="Kinesin"/>
    <property type="match status" value="1"/>
</dbReference>
<dbReference type="PANTHER" id="PTHR47969">
    <property type="entry name" value="CHROMOSOME-ASSOCIATED KINESIN KIF4A-RELATED"/>
    <property type="match status" value="1"/>
</dbReference>
<dbReference type="PANTHER" id="PTHR47969:SF29">
    <property type="entry name" value="KINESIN-LIKE PROTEIN"/>
    <property type="match status" value="1"/>
</dbReference>
<dbReference type="Proteomes" id="UP001205105">
    <property type="component" value="Unassembled WGS sequence"/>
</dbReference>
<keyword evidence="1 2" id="KW-0505">Motor protein</keyword>
<evidence type="ECO:0000259" key="4">
    <source>
        <dbReference type="PROSITE" id="PS50067"/>
    </source>
</evidence>
<proteinExistence type="inferred from homology"/>
<comment type="similarity">
    <text evidence="2">Belongs to the TRAFAC class myosin-kinesin ATPase superfamily. Kinesin family.</text>
</comment>
<sequence>MLEFGGLDGVLFSNSLYFERALGWRTMLFEACPGQYRALESNRPNSIRAHAAVCDDFRTVHWHSAGAVGGIYEFMAPEFIKEFHPGLRAEGLPTVPCVPLMFLLDKFGVDTIDLWTLDVEGGELSVLETVDFERLRVGVLVVETDGKNKTKDVAITSLLQSVGFETVPKGPVFNEMQKMNTQVSSVGAMQPYQQQHAAGGAVYASTYPPPPPAPPLPLDGYGQAPLRLARFPGDALHGPVGPPPPPGYMLPGPRPPYMAGGAPLQPFQPMMWAPPRPPVGCMPPPGFAHPQAPYPQLPMGQQLAANGLRSGTITPKAAPGSGATTPLHPMQRTLSASQMLAAPLPLPAYPQQLGMPYMVAPPPGVVLPESLSPGSPGGLRPAAAAGSVAGSRVQSAAYAAHARAGSFGGPAGPMEPLQRSGLQRAGSAGSTSGSLRSSLELGSLGGASGAAPFQPSRAPSLAGSRVGSAARKGSTAPAPPPELDEFDNIKVAVRVRPPNAQELARGDAQALFVNQDDFRQIQLAVPAGYSRNGVPITRNFTFHACLGPTSRQQDVLRLCGITQLLDASLDGYNSTVLAYGQTGSGKTFTMAGREDALLAEGYMGDSDDGIMARSLDYLFKQAAHRSSSDGCRYSLRVSFAEIYNEQIYDLIRFDKKPLQVRWDATAGFHAPELLKKECTSLEEALQVSFVDLAGSERLRDSKSAGETLKETTNINRSLFMLGKVIAALADGAQGARVPYRESKLTKLLMNSLGGSSLSLLIACCSPSATHFEETLSTLSYASRAKNIRNQPAVQVDPKQAALAALKREVKLLRTGPAPSLEELMRRLLDTQRMLVQFSRENDRLASENGRLRTGKTLVANDYAGALEEVDWLKLKLETLEAALLSGSLDSGLLAALDGGGSMSRAEVLEAARAAVQSAVLLSSGGAPQQGLPEDGPQQGEVAGLLSLEPLASQLASAAQAASAAAEAAVGGQVVGLHEAGEIAVEQLGSGRASTQLEAAMPAEMQQPTVLTKLPLIERLLISEALEAPAACAPEPCEPFAVTAAPAAGVTATVSLVVSAVGSKSSEAGQPGGLVGYGGQVPALDGH</sequence>
<feature type="domain" description="Kinesin motor" evidence="4">
    <location>
        <begin position="488"/>
        <end position="787"/>
    </location>
</feature>
<accession>A0AAD5E181</accession>
<dbReference type="Gene3D" id="3.40.850.10">
    <property type="entry name" value="Kinesin motor domain"/>
    <property type="match status" value="2"/>
</dbReference>
<feature type="binding site" evidence="2">
    <location>
        <begin position="580"/>
        <end position="587"/>
    </location>
    <ligand>
        <name>ATP</name>
        <dbReference type="ChEBI" id="CHEBI:30616"/>
    </ligand>
</feature>
<dbReference type="InterPro" id="IPR027417">
    <property type="entry name" value="P-loop_NTPase"/>
</dbReference>
<dbReference type="EMBL" id="JADXDR010000008">
    <property type="protein sequence ID" value="KAI7846165.1"/>
    <property type="molecule type" value="Genomic_DNA"/>
</dbReference>
<keyword evidence="2" id="KW-0547">Nucleotide-binding</keyword>
<name>A0AAD5E181_9CHLO</name>
<comment type="caution">
    <text evidence="5">The sequence shown here is derived from an EMBL/GenBank/DDBJ whole genome shotgun (WGS) entry which is preliminary data.</text>
</comment>
<dbReference type="GO" id="GO:0005875">
    <property type="term" value="C:microtubule associated complex"/>
    <property type="evidence" value="ECO:0007669"/>
    <property type="project" value="TreeGrafter"/>
</dbReference>
<dbReference type="InterPro" id="IPR029063">
    <property type="entry name" value="SAM-dependent_MTases_sf"/>
</dbReference>
<dbReference type="GO" id="GO:0008017">
    <property type="term" value="F:microtubule binding"/>
    <property type="evidence" value="ECO:0007669"/>
    <property type="project" value="InterPro"/>
</dbReference>
<dbReference type="InterPro" id="IPR027640">
    <property type="entry name" value="Kinesin-like_fam"/>
</dbReference>
<dbReference type="InterPro" id="IPR036961">
    <property type="entry name" value="Kinesin_motor_dom_sf"/>
</dbReference>
<dbReference type="InterPro" id="IPR031852">
    <property type="entry name" value="Vik1/Cik1_MT-bd"/>
</dbReference>
<organism evidence="5 6">
    <name type="scientific">Chlorella ohadii</name>
    <dbReference type="NCBI Taxonomy" id="2649997"/>
    <lineage>
        <taxon>Eukaryota</taxon>
        <taxon>Viridiplantae</taxon>
        <taxon>Chlorophyta</taxon>
        <taxon>core chlorophytes</taxon>
        <taxon>Trebouxiophyceae</taxon>
        <taxon>Chlorellales</taxon>
        <taxon>Chlorellaceae</taxon>
        <taxon>Chlorella clade</taxon>
        <taxon>Chlorella</taxon>
    </lineage>
</organism>
<dbReference type="SMART" id="SM00129">
    <property type="entry name" value="KISc"/>
    <property type="match status" value="1"/>
</dbReference>
<dbReference type="GO" id="GO:0007018">
    <property type="term" value="P:microtubule-based movement"/>
    <property type="evidence" value="ECO:0007669"/>
    <property type="project" value="InterPro"/>
</dbReference>
<evidence type="ECO:0000313" key="5">
    <source>
        <dbReference type="EMBL" id="KAI7846165.1"/>
    </source>
</evidence>
<keyword evidence="6" id="KW-1185">Reference proteome</keyword>
<gene>
    <name evidence="5" type="ORF">COHA_000335</name>
</gene>
<dbReference type="Gene3D" id="3.40.50.150">
    <property type="entry name" value="Vaccinia Virus protein VP39"/>
    <property type="match status" value="1"/>
</dbReference>
<evidence type="ECO:0000256" key="3">
    <source>
        <dbReference type="SAM" id="MobiDB-lite"/>
    </source>
</evidence>
<evidence type="ECO:0000256" key="2">
    <source>
        <dbReference type="PROSITE-ProRule" id="PRU00283"/>
    </source>
</evidence>
<reference evidence="5" key="1">
    <citation type="submission" date="2020-11" db="EMBL/GenBank/DDBJ databases">
        <title>Chlorella ohadii genome sequencing and assembly.</title>
        <authorList>
            <person name="Murik O."/>
            <person name="Treves H."/>
            <person name="Kedem I."/>
            <person name="Shotland Y."/>
            <person name="Kaplan A."/>
        </authorList>
    </citation>
    <scope>NUCLEOTIDE SEQUENCE</scope>
    <source>
        <strain evidence="5">1</strain>
    </source>
</reference>
<dbReference type="Pfam" id="PF05050">
    <property type="entry name" value="Methyltransf_21"/>
    <property type="match status" value="1"/>
</dbReference>
<dbReference type="SUPFAM" id="SSF52540">
    <property type="entry name" value="P-loop containing nucleoside triphosphate hydrolases"/>
    <property type="match status" value="1"/>
</dbReference>
<dbReference type="PRINTS" id="PR00380">
    <property type="entry name" value="KINESINHEAVY"/>
</dbReference>
<dbReference type="InterPro" id="IPR006342">
    <property type="entry name" value="FkbM_mtfrase"/>
</dbReference>